<organism evidence="11 12">
    <name type="scientific">Chara braunii</name>
    <name type="common">Braun's stonewort</name>
    <dbReference type="NCBI Taxonomy" id="69332"/>
    <lineage>
        <taxon>Eukaryota</taxon>
        <taxon>Viridiplantae</taxon>
        <taxon>Streptophyta</taxon>
        <taxon>Charophyceae</taxon>
        <taxon>Charales</taxon>
        <taxon>Characeae</taxon>
        <taxon>Chara</taxon>
    </lineage>
</organism>
<comment type="similarity">
    <text evidence="2 8">Belongs to the MLO family.</text>
</comment>
<comment type="caution">
    <text evidence="11">The sequence shown here is derived from an EMBL/GenBank/DDBJ whole genome shotgun (WGS) entry which is preliminary data.</text>
</comment>
<evidence type="ECO:0000256" key="10">
    <source>
        <dbReference type="SAM" id="Phobius"/>
    </source>
</evidence>
<keyword evidence="4 8" id="KW-0611">Plant defense</keyword>
<sequence>MIRAKEEKEEDGEKEKEKEEKEKEKEKEREKEKEKEKGRKGERASELEEGGNCPPAEANSRAEGKIRHNGEEFRRDPDVPSRYLRRARAASSRQEKLRIAAAAATALPDPSPDPQTDPETDPQAGDAHAIAIAMDMEYERKKETDKHKDKDKDTCGRSSTACFWLLSFALQFLPSFREEDYLTLRMLFITNQNLNLSFDFHLYLTRCMEEDFSQVVGMRIPMWLVLVFLLVFNMQRNGLFFWFELVGMMLCMAVGTKLVAILRTISAESARGRKVWGPGGGGRAGSGVRRGVRASFAGSARAAAGYPARSSDELFWFSRPSLLLAFLHFIFFSNTVELSAFIFYSWKFGLQSCLQEETKIIVARLIIALALLVLSSYVALPLYAVASQMGSSYRRATLQKLSPKEKAAPAPFFRGSFPARAGHGRARPSRKRLVDKGKAAQVASPGQAAQGAQAAQGWAPRTTADGSEIVDPHPLPRPTAGQSSNRHTVTASPSYIVLGDHPPAAQRIIDSEEDGAASHQVMQDDQIHHNVPTTTSR</sequence>
<dbReference type="GO" id="GO:0005516">
    <property type="term" value="F:calmodulin binding"/>
    <property type="evidence" value="ECO:0007669"/>
    <property type="project" value="UniProtKB-KW"/>
</dbReference>
<feature type="compositionally biased region" description="Low complexity" evidence="9">
    <location>
        <begin position="439"/>
        <end position="459"/>
    </location>
</feature>
<evidence type="ECO:0000256" key="9">
    <source>
        <dbReference type="SAM" id="MobiDB-lite"/>
    </source>
</evidence>
<protein>
    <recommendedName>
        <fullName evidence="8">MLO-like protein</fullName>
    </recommendedName>
</protein>
<keyword evidence="12" id="KW-1185">Reference proteome</keyword>
<dbReference type="InterPro" id="IPR004326">
    <property type="entry name" value="Mlo"/>
</dbReference>
<evidence type="ECO:0000256" key="7">
    <source>
        <dbReference type="ARBA" id="ARBA00023265"/>
    </source>
</evidence>
<dbReference type="Gramene" id="GBG72159">
    <property type="protein sequence ID" value="GBG72159"/>
    <property type="gene ID" value="CBR_g11092"/>
</dbReference>
<dbReference type="PANTHER" id="PTHR31942:SF52">
    <property type="entry name" value="MLO-LIKE PROTEIN 1"/>
    <property type="match status" value="1"/>
</dbReference>
<dbReference type="AlphaFoldDB" id="A0A388KQ34"/>
<feature type="region of interest" description="Disordered" evidence="9">
    <location>
        <begin position="1"/>
        <end position="124"/>
    </location>
</feature>
<dbReference type="Pfam" id="PF03094">
    <property type="entry name" value="Mlo"/>
    <property type="match status" value="2"/>
</dbReference>
<feature type="region of interest" description="Disordered" evidence="9">
    <location>
        <begin position="510"/>
        <end position="537"/>
    </location>
</feature>
<feature type="transmembrane region" description="Helical" evidence="10">
    <location>
        <begin position="322"/>
        <end position="346"/>
    </location>
</feature>
<dbReference type="OrthoDB" id="1388414at2759"/>
<evidence type="ECO:0000313" key="11">
    <source>
        <dbReference type="EMBL" id="GBG72159.1"/>
    </source>
</evidence>
<evidence type="ECO:0000256" key="5">
    <source>
        <dbReference type="ARBA" id="ARBA00022989"/>
    </source>
</evidence>
<evidence type="ECO:0000313" key="12">
    <source>
        <dbReference type="Proteomes" id="UP000265515"/>
    </source>
</evidence>
<feature type="compositionally biased region" description="Basic and acidic residues" evidence="9">
    <location>
        <begin position="1"/>
        <end position="46"/>
    </location>
</feature>
<evidence type="ECO:0000256" key="6">
    <source>
        <dbReference type="ARBA" id="ARBA00023136"/>
    </source>
</evidence>
<dbReference type="GO" id="GO:0006952">
    <property type="term" value="P:defense response"/>
    <property type="evidence" value="ECO:0007669"/>
    <property type="project" value="UniProtKB-KW"/>
</dbReference>
<accession>A0A388KQ34</accession>
<name>A0A388KQ34_CHABU</name>
<feature type="transmembrane region" description="Helical" evidence="10">
    <location>
        <begin position="216"/>
        <end position="234"/>
    </location>
</feature>
<dbReference type="EMBL" id="BFEA01000159">
    <property type="protein sequence ID" value="GBG72159.1"/>
    <property type="molecule type" value="Genomic_DNA"/>
</dbReference>
<comment type="domain">
    <text evidence="8">The C-terminus contains a calmodulin-binding domain, which binds calmodulin in a calcium-dependent fashion.</text>
</comment>
<dbReference type="PANTHER" id="PTHR31942">
    <property type="entry name" value="MLO-LIKE PROTEIN 1"/>
    <property type="match status" value="1"/>
</dbReference>
<feature type="compositionally biased region" description="Basic residues" evidence="9">
    <location>
        <begin position="422"/>
        <end position="431"/>
    </location>
</feature>
<feature type="transmembrane region" description="Helical" evidence="10">
    <location>
        <begin position="361"/>
        <end position="385"/>
    </location>
</feature>
<dbReference type="GO" id="GO:0016020">
    <property type="term" value="C:membrane"/>
    <property type="evidence" value="ECO:0007669"/>
    <property type="project" value="UniProtKB-SubCell"/>
</dbReference>
<keyword evidence="5 8" id="KW-1133">Transmembrane helix</keyword>
<evidence type="ECO:0000256" key="8">
    <source>
        <dbReference type="RuleBase" id="RU280816"/>
    </source>
</evidence>
<reference evidence="11 12" key="1">
    <citation type="journal article" date="2018" name="Cell">
        <title>The Chara Genome: Secondary Complexity and Implications for Plant Terrestrialization.</title>
        <authorList>
            <person name="Nishiyama T."/>
            <person name="Sakayama H."/>
            <person name="Vries J.D."/>
            <person name="Buschmann H."/>
            <person name="Saint-Marcoux D."/>
            <person name="Ullrich K.K."/>
            <person name="Haas F.B."/>
            <person name="Vanderstraeten L."/>
            <person name="Becker D."/>
            <person name="Lang D."/>
            <person name="Vosolsobe S."/>
            <person name="Rombauts S."/>
            <person name="Wilhelmsson P.K.I."/>
            <person name="Janitza P."/>
            <person name="Kern R."/>
            <person name="Heyl A."/>
            <person name="Rumpler F."/>
            <person name="Villalobos L.I.A.C."/>
            <person name="Clay J.M."/>
            <person name="Skokan R."/>
            <person name="Toyoda A."/>
            <person name="Suzuki Y."/>
            <person name="Kagoshima H."/>
            <person name="Schijlen E."/>
            <person name="Tajeshwar N."/>
            <person name="Catarino B."/>
            <person name="Hetherington A.J."/>
            <person name="Saltykova A."/>
            <person name="Bonnot C."/>
            <person name="Breuninger H."/>
            <person name="Symeonidi A."/>
            <person name="Radhakrishnan G.V."/>
            <person name="Van Nieuwerburgh F."/>
            <person name="Deforce D."/>
            <person name="Chang C."/>
            <person name="Karol K.G."/>
            <person name="Hedrich R."/>
            <person name="Ulvskov P."/>
            <person name="Glockner G."/>
            <person name="Delwiche C.F."/>
            <person name="Petrasek J."/>
            <person name="Van de Peer Y."/>
            <person name="Friml J."/>
            <person name="Beilby M."/>
            <person name="Dolan L."/>
            <person name="Kohara Y."/>
            <person name="Sugano S."/>
            <person name="Fujiyama A."/>
            <person name="Delaux P.-M."/>
            <person name="Quint M."/>
            <person name="TheiBen G."/>
            <person name="Hagemann M."/>
            <person name="Harholt J."/>
            <person name="Dunand C."/>
            <person name="Zachgo S."/>
            <person name="Langdale J."/>
            <person name="Maumus F."/>
            <person name="Straeten D.V.D."/>
            <person name="Gould S.B."/>
            <person name="Rensing S.A."/>
        </authorList>
    </citation>
    <scope>NUCLEOTIDE SEQUENCE [LARGE SCALE GENOMIC DNA]</scope>
    <source>
        <strain evidence="11 12">S276</strain>
    </source>
</reference>
<dbReference type="Proteomes" id="UP000265515">
    <property type="component" value="Unassembled WGS sequence"/>
</dbReference>
<comment type="subcellular location">
    <subcellularLocation>
        <location evidence="1 8">Membrane</location>
        <topology evidence="1 8">Multi-pass membrane protein</topology>
    </subcellularLocation>
</comment>
<feature type="compositionally biased region" description="Basic and acidic residues" evidence="9">
    <location>
        <begin position="60"/>
        <end position="79"/>
    </location>
</feature>
<dbReference type="STRING" id="69332.A0A388KQ34"/>
<feature type="region of interest" description="Disordered" evidence="9">
    <location>
        <begin position="415"/>
        <end position="488"/>
    </location>
</feature>
<keyword evidence="6 8" id="KW-0472">Membrane</keyword>
<evidence type="ECO:0000256" key="3">
    <source>
        <dbReference type="ARBA" id="ARBA00022692"/>
    </source>
</evidence>
<gene>
    <name evidence="8" type="primary">MLO</name>
    <name evidence="11" type="ORF">CBR_g11092</name>
</gene>
<keyword evidence="7 8" id="KW-0568">Pathogenesis-related protein</keyword>
<comment type="function">
    <text evidence="8">May be involved in modulation of pathogen defense and leaf cell death.</text>
</comment>
<evidence type="ECO:0000256" key="2">
    <source>
        <dbReference type="ARBA" id="ARBA00006574"/>
    </source>
</evidence>
<keyword evidence="3 8" id="KW-0812">Transmembrane</keyword>
<evidence type="ECO:0000256" key="4">
    <source>
        <dbReference type="ARBA" id="ARBA00022821"/>
    </source>
</evidence>
<proteinExistence type="inferred from homology"/>
<keyword evidence="8" id="KW-0112">Calmodulin-binding</keyword>
<evidence type="ECO:0000256" key="1">
    <source>
        <dbReference type="ARBA" id="ARBA00004141"/>
    </source>
</evidence>
<feature type="transmembrane region" description="Helical" evidence="10">
    <location>
        <begin position="240"/>
        <end position="265"/>
    </location>
</feature>